<feature type="transmembrane region" description="Helical" evidence="1">
    <location>
        <begin position="32"/>
        <end position="50"/>
    </location>
</feature>
<dbReference type="RefSeq" id="XP_026678248.1">
    <property type="nucleotide sequence ID" value="XM_026822447.1"/>
</dbReference>
<name>A0A3Q0IUB4_DIACI</name>
<reference evidence="3" key="1">
    <citation type="submission" date="2025-08" db="UniProtKB">
        <authorList>
            <consortium name="RefSeq"/>
        </authorList>
    </citation>
    <scope>IDENTIFICATION</scope>
</reference>
<protein>
    <submittedName>
        <fullName evidence="3">Uncharacterized protein LOC113466771</fullName>
    </submittedName>
</protein>
<keyword evidence="1" id="KW-1133">Transmembrane helix</keyword>
<organism evidence="2 3">
    <name type="scientific">Diaphorina citri</name>
    <name type="common">Asian citrus psyllid</name>
    <dbReference type="NCBI Taxonomy" id="121845"/>
    <lineage>
        <taxon>Eukaryota</taxon>
        <taxon>Metazoa</taxon>
        <taxon>Ecdysozoa</taxon>
        <taxon>Arthropoda</taxon>
        <taxon>Hexapoda</taxon>
        <taxon>Insecta</taxon>
        <taxon>Pterygota</taxon>
        <taxon>Neoptera</taxon>
        <taxon>Paraneoptera</taxon>
        <taxon>Hemiptera</taxon>
        <taxon>Sternorrhyncha</taxon>
        <taxon>Psylloidea</taxon>
        <taxon>Psyllidae</taxon>
        <taxon>Diaphorininae</taxon>
        <taxon>Diaphorina</taxon>
    </lineage>
</organism>
<evidence type="ECO:0000313" key="3">
    <source>
        <dbReference type="RefSeq" id="XP_026678248.1"/>
    </source>
</evidence>
<keyword evidence="1" id="KW-0472">Membrane</keyword>
<keyword evidence="1" id="KW-0812">Transmembrane</keyword>
<proteinExistence type="predicted"/>
<feature type="transmembrane region" description="Helical" evidence="1">
    <location>
        <begin position="66"/>
        <end position="90"/>
    </location>
</feature>
<dbReference type="AlphaFoldDB" id="A0A3Q0IUB4"/>
<evidence type="ECO:0000313" key="2">
    <source>
        <dbReference type="Proteomes" id="UP000079169"/>
    </source>
</evidence>
<sequence>MSHTVTVTRTTTSTTTSAIILNTGYLKTLPGLLKLAQVIIGAVILFIYIYNLDNTRVNFTSHRPEAFFICIATSFFLGSFLLLLSCIISISTGSISRTPPVVCPCLLRTPE</sequence>
<dbReference type="Proteomes" id="UP000079169">
    <property type="component" value="Unplaced"/>
</dbReference>
<accession>A0A3Q0IUB4</accession>
<keyword evidence="2" id="KW-1185">Reference proteome</keyword>
<dbReference type="KEGG" id="dci:113466771"/>
<dbReference type="GeneID" id="113466771"/>
<gene>
    <name evidence="3" type="primary">LOC113466771</name>
</gene>
<dbReference type="PaxDb" id="121845-A0A3Q0IUB4"/>
<evidence type="ECO:0000256" key="1">
    <source>
        <dbReference type="SAM" id="Phobius"/>
    </source>
</evidence>